<organism evidence="1 2">
    <name type="scientific">Dillenia turbinata</name>
    <dbReference type="NCBI Taxonomy" id="194707"/>
    <lineage>
        <taxon>Eukaryota</taxon>
        <taxon>Viridiplantae</taxon>
        <taxon>Streptophyta</taxon>
        <taxon>Embryophyta</taxon>
        <taxon>Tracheophyta</taxon>
        <taxon>Spermatophyta</taxon>
        <taxon>Magnoliopsida</taxon>
        <taxon>eudicotyledons</taxon>
        <taxon>Gunneridae</taxon>
        <taxon>Pentapetalae</taxon>
        <taxon>Dilleniales</taxon>
        <taxon>Dilleniaceae</taxon>
        <taxon>Dillenia</taxon>
    </lineage>
</organism>
<gene>
    <name evidence="1" type="ORF">RJ641_010145</name>
</gene>
<dbReference type="AlphaFoldDB" id="A0AAN8UXX9"/>
<accession>A0AAN8UXX9</accession>
<dbReference type="PANTHER" id="PTHR33526">
    <property type="entry name" value="OS07G0123800 PROTEIN"/>
    <property type="match status" value="1"/>
</dbReference>
<comment type="caution">
    <text evidence="1">The sequence shown here is derived from an EMBL/GenBank/DDBJ whole genome shotgun (WGS) entry which is preliminary data.</text>
</comment>
<keyword evidence="2" id="KW-1185">Reference proteome</keyword>
<protein>
    <submittedName>
        <fullName evidence="1">Uncharacterized protein</fullName>
    </submittedName>
</protein>
<sequence>METESRGVRERRRDSIDSIGRKKRDRRRREDEDDRWLWVVDAVEVVVVWVVEALLWSEVEAFSILRKMNKNRSKESKILRCLKAPIRVLVKARDFYVKSMTDCAERVSYGSIMGCPTGQISTSLPRSFSVNSTKSTRQDDDLRELIRAASTRSLGNRVDLDLQGQLKSPKSRGEYDGKNKDLVMPRSLSVGIGRIDEDQPCEFGDDANVKVDLFKRSRSCAVTKRYRMF</sequence>
<dbReference type="PANTHER" id="PTHR33526:SF4">
    <property type="entry name" value="OS07G0123800 PROTEIN"/>
    <property type="match status" value="1"/>
</dbReference>
<proteinExistence type="predicted"/>
<reference evidence="1 2" key="1">
    <citation type="submission" date="2023-12" db="EMBL/GenBank/DDBJ databases">
        <title>A high-quality genome assembly for Dillenia turbinata (Dilleniales).</title>
        <authorList>
            <person name="Chanderbali A."/>
        </authorList>
    </citation>
    <scope>NUCLEOTIDE SEQUENCE [LARGE SCALE GENOMIC DNA]</scope>
    <source>
        <strain evidence="1">LSX21</strain>
        <tissue evidence="1">Leaf</tissue>
    </source>
</reference>
<name>A0AAN8UXX9_9MAGN</name>
<evidence type="ECO:0000313" key="1">
    <source>
        <dbReference type="EMBL" id="KAK6923945.1"/>
    </source>
</evidence>
<dbReference type="EMBL" id="JBAMMX010000017">
    <property type="protein sequence ID" value="KAK6923945.1"/>
    <property type="molecule type" value="Genomic_DNA"/>
</dbReference>
<evidence type="ECO:0000313" key="2">
    <source>
        <dbReference type="Proteomes" id="UP001370490"/>
    </source>
</evidence>
<dbReference type="Proteomes" id="UP001370490">
    <property type="component" value="Unassembled WGS sequence"/>
</dbReference>